<dbReference type="PANTHER" id="PTHR43462:SF2">
    <property type="entry name" value="THREONYL AND ALANYL TRNA SYNTHETASE SECOND ADDITIONAL DOMAIN-CONTAINING PROTEIN"/>
    <property type="match status" value="1"/>
</dbReference>
<dbReference type="Gene3D" id="3.30.980.10">
    <property type="entry name" value="Threonyl-trna Synthetase, Chain A, domain 2"/>
    <property type="match status" value="1"/>
</dbReference>
<comment type="cofactor">
    <cofactor evidence="1">
        <name>Zn(2+)</name>
        <dbReference type="ChEBI" id="CHEBI:29105"/>
    </cofactor>
</comment>
<dbReference type="eggNOG" id="ENOG502S23F">
    <property type="taxonomic scope" value="Eukaryota"/>
</dbReference>
<dbReference type="Pfam" id="PF07973">
    <property type="entry name" value="tRNA_SAD"/>
    <property type="match status" value="1"/>
</dbReference>
<organism evidence="4">
    <name type="scientific">Amphimedon queenslandica</name>
    <name type="common">Sponge</name>
    <dbReference type="NCBI Taxonomy" id="400682"/>
    <lineage>
        <taxon>Eukaryota</taxon>
        <taxon>Metazoa</taxon>
        <taxon>Porifera</taxon>
        <taxon>Demospongiae</taxon>
        <taxon>Heteroscleromorpha</taxon>
        <taxon>Haplosclerida</taxon>
        <taxon>Niphatidae</taxon>
        <taxon>Amphimedon</taxon>
    </lineage>
</organism>
<dbReference type="InterPro" id="IPR012947">
    <property type="entry name" value="tRNA_SAD"/>
</dbReference>
<dbReference type="InParanoid" id="A0A1X7V479"/>
<gene>
    <name evidence="4" type="primary">100631819</name>
</gene>
<dbReference type="AlphaFoldDB" id="A0A1X7V479"/>
<feature type="domain" description="Threonyl/alanyl tRNA synthetase SAD" evidence="3">
    <location>
        <begin position="199"/>
        <end position="240"/>
    </location>
</feature>
<evidence type="ECO:0000256" key="2">
    <source>
        <dbReference type="ARBA" id="ARBA00008429"/>
    </source>
</evidence>
<dbReference type="Proteomes" id="UP000007879">
    <property type="component" value="Unassembled WGS sequence"/>
</dbReference>
<dbReference type="GO" id="GO:0004813">
    <property type="term" value="F:alanine-tRNA ligase activity"/>
    <property type="evidence" value="ECO:0007669"/>
    <property type="project" value="InterPro"/>
</dbReference>
<dbReference type="OMA" id="MPVEIDF"/>
<dbReference type="InterPro" id="IPR009000">
    <property type="entry name" value="Transl_B-barrel_sf"/>
</dbReference>
<dbReference type="SUPFAM" id="SSF55186">
    <property type="entry name" value="ThrRS/AlaRS common domain"/>
    <property type="match status" value="1"/>
</dbReference>
<accession>A0A1X7V479</accession>
<reference evidence="5" key="1">
    <citation type="journal article" date="2010" name="Nature">
        <title>The Amphimedon queenslandica genome and the evolution of animal complexity.</title>
        <authorList>
            <person name="Srivastava M."/>
            <person name="Simakov O."/>
            <person name="Chapman J."/>
            <person name="Fahey B."/>
            <person name="Gauthier M.E."/>
            <person name="Mitros T."/>
            <person name="Richards G.S."/>
            <person name="Conaco C."/>
            <person name="Dacre M."/>
            <person name="Hellsten U."/>
            <person name="Larroux C."/>
            <person name="Putnam N.H."/>
            <person name="Stanke M."/>
            <person name="Adamska M."/>
            <person name="Darling A."/>
            <person name="Degnan S.M."/>
            <person name="Oakley T.H."/>
            <person name="Plachetzki D.C."/>
            <person name="Zhai Y."/>
            <person name="Adamski M."/>
            <person name="Calcino A."/>
            <person name="Cummins S.F."/>
            <person name="Goodstein D.M."/>
            <person name="Harris C."/>
            <person name="Jackson D.J."/>
            <person name="Leys S.P."/>
            <person name="Shu S."/>
            <person name="Woodcroft B.J."/>
            <person name="Vervoort M."/>
            <person name="Kosik K.S."/>
            <person name="Manning G."/>
            <person name="Degnan B.M."/>
            <person name="Rokhsar D.S."/>
        </authorList>
    </citation>
    <scope>NUCLEOTIDE SEQUENCE [LARGE SCALE GENOMIC DNA]</scope>
</reference>
<proteinExistence type="inferred from homology"/>
<dbReference type="STRING" id="400682.A0A1X7V479"/>
<evidence type="ECO:0000313" key="5">
    <source>
        <dbReference type="Proteomes" id="UP000007879"/>
    </source>
</evidence>
<dbReference type="InterPro" id="IPR018163">
    <property type="entry name" value="Thr/Ala-tRNA-synth_IIc_edit"/>
</dbReference>
<dbReference type="InterPro" id="IPR051335">
    <property type="entry name" value="Alanyl-tRNA_Editing_Enzymes"/>
</dbReference>
<evidence type="ECO:0000259" key="3">
    <source>
        <dbReference type="SMART" id="SM00863"/>
    </source>
</evidence>
<dbReference type="EnsemblMetazoa" id="XM_003385707.3">
    <property type="protein sequence ID" value="XP_003385755.1"/>
    <property type="gene ID" value="LOC100631819"/>
</dbReference>
<evidence type="ECO:0000256" key="1">
    <source>
        <dbReference type="ARBA" id="ARBA00001947"/>
    </source>
</evidence>
<dbReference type="GO" id="GO:0006419">
    <property type="term" value="P:alanyl-tRNA aminoacylation"/>
    <property type="evidence" value="ECO:0007669"/>
    <property type="project" value="InterPro"/>
</dbReference>
<dbReference type="Gene3D" id="2.40.30.130">
    <property type="match status" value="1"/>
</dbReference>
<protein>
    <recommendedName>
        <fullName evidence="3">Threonyl/alanyl tRNA synthetase SAD domain-containing protein</fullName>
    </recommendedName>
</protein>
<dbReference type="SMART" id="SM00863">
    <property type="entry name" value="tRNA_SAD"/>
    <property type="match status" value="1"/>
</dbReference>
<dbReference type="KEGG" id="aqu:100631819"/>
<dbReference type="Pfam" id="PF01411">
    <property type="entry name" value="tRNA-synt_2c"/>
    <property type="match status" value="1"/>
</dbReference>
<reference evidence="4" key="2">
    <citation type="submission" date="2017-05" db="UniProtKB">
        <authorList>
            <consortium name="EnsemblMetazoa"/>
        </authorList>
    </citation>
    <scope>IDENTIFICATION</scope>
</reference>
<dbReference type="OrthoDB" id="288942at2759"/>
<dbReference type="EnsemblMetazoa" id="Aqu2.1.34766_001">
    <property type="protein sequence ID" value="Aqu2.1.34766_001"/>
    <property type="gene ID" value="Aqu2.1.34766"/>
</dbReference>
<dbReference type="GO" id="GO:0005524">
    <property type="term" value="F:ATP binding"/>
    <property type="evidence" value="ECO:0007669"/>
    <property type="project" value="InterPro"/>
</dbReference>
<evidence type="ECO:0000313" key="4">
    <source>
        <dbReference type="EnsemblMetazoa" id="Aqu2.1.34766_001"/>
    </source>
</evidence>
<keyword evidence="5" id="KW-1185">Reference proteome</keyword>
<comment type="similarity">
    <text evidence="2">Belongs to the class-II aminoacyl-tRNA synthetase family. Alax-L subfamily.</text>
</comment>
<sequence>MAAVSGEVPIKSFSTIHLYYDDTYQFSCRGNVLGIYETQFNGEERSIVVLDQTVMHPQGGGQSTDIGTISSPDGNIKFEVSHVQKPRDTNYIEHIGTFTTDERLIVGQEVTVEINSGRRCTNARIHSAGHLLDSAFINLGITNLVPSKGYHFPDGPYVEYIGDIPAEKREEVINLLNIESERLIKESIGVVVSVNERNEREVNVGGVSCMCGGTHVKNTAEIKGLKVSKIKKSKKNVRVSYTVL</sequence>
<dbReference type="SUPFAM" id="SSF50447">
    <property type="entry name" value="Translation proteins"/>
    <property type="match status" value="1"/>
</dbReference>
<dbReference type="PANTHER" id="PTHR43462">
    <property type="entry name" value="ALANYL-TRNA EDITING PROTEIN"/>
    <property type="match status" value="1"/>
</dbReference>
<name>A0A1X7V479_AMPQE</name>
<dbReference type="InterPro" id="IPR018164">
    <property type="entry name" value="Ala-tRNA-synth_IIc_N"/>
</dbReference>